<dbReference type="InterPro" id="IPR013126">
    <property type="entry name" value="Hsp_70_fam"/>
</dbReference>
<organism evidence="3 4">
    <name type="scientific">Penicillium camemberti (strain FM 013)</name>
    <dbReference type="NCBI Taxonomy" id="1429867"/>
    <lineage>
        <taxon>Eukaryota</taxon>
        <taxon>Fungi</taxon>
        <taxon>Dikarya</taxon>
        <taxon>Ascomycota</taxon>
        <taxon>Pezizomycotina</taxon>
        <taxon>Eurotiomycetes</taxon>
        <taxon>Eurotiomycetidae</taxon>
        <taxon>Eurotiales</taxon>
        <taxon>Aspergillaceae</taxon>
        <taxon>Penicillium</taxon>
    </lineage>
</organism>
<dbReference type="CDD" id="cd10170">
    <property type="entry name" value="ASKHA_NBD_HSP70"/>
    <property type="match status" value="1"/>
</dbReference>
<keyword evidence="1" id="KW-0547">Nucleotide-binding</keyword>
<dbReference type="STRING" id="1429867.A0A0G4P885"/>
<sequence length="585" mass="65511">MEVESGYKLVVAVDYGTTFTAFAIKSNAVGQADTDSIRLITRWPPGVTSGFDTPSLISYTHNGEPPLWGYQVEPGMQSYAWTKLLLDRNIQHGDFDDEMLRVVTGSKILQLPDQKEAVDTVADYLSQIYGHIQYHLPRVVELPRGCGGDPSGVPIYFCFTTPASWSEQTRSLMREAIRRAGFETSPLHQVWTATEPEAAALAVFSEKRFNLQSHDGVLICDCGGGTVDITTYYVTDVVPTISIEQITAAMGAKCGGTAIDSRFYEFVSSRLEGEFDNLPMSEIQPGSRAMTRFEEVKKAFDGKSEVTWHFDFNLNAPSTHSAFSNQKQRRVFLRSQDVRGLYEPVLGSIFALIRSQISAANERCRRDVINKVVLVGGFSASPYLQETLQRALKHIGNISVLVPMNPGETVVRGATLQGLRGYSPPTYKCWRNYGLASVQLFDLSHQNELQGLEYGSSTLPANFFVHWVLCKGQRYSNEFQSSFTIRVLHRENDLLVKAVDIYESNVPVTSARVGNPDMRRVDYIECHFNGLDLTRFPHQTIAGQTVYYLEVSVEVSFPMTDRVIRFSARALDQEIGEKYLTMAHD</sequence>
<dbReference type="Gene3D" id="3.30.420.40">
    <property type="match status" value="2"/>
</dbReference>
<keyword evidence="4" id="KW-1185">Reference proteome</keyword>
<dbReference type="PRINTS" id="PR00301">
    <property type="entry name" value="HEATSHOCK70"/>
</dbReference>
<protein>
    <submittedName>
        <fullName evidence="3">Heat shock protein Hsp70</fullName>
    </submittedName>
</protein>
<dbReference type="Gene3D" id="3.90.640.10">
    <property type="entry name" value="Actin, Chain A, domain 4"/>
    <property type="match status" value="1"/>
</dbReference>
<dbReference type="PANTHER" id="PTHR14187">
    <property type="entry name" value="ALPHA KINASE/ELONGATION FACTOR 2 KINASE"/>
    <property type="match status" value="1"/>
</dbReference>
<accession>A0A0G4P885</accession>
<evidence type="ECO:0000256" key="1">
    <source>
        <dbReference type="ARBA" id="ARBA00022741"/>
    </source>
</evidence>
<keyword evidence="2" id="KW-0067">ATP-binding</keyword>
<name>A0A0G4P885_PENC3</name>
<evidence type="ECO:0000313" key="4">
    <source>
        <dbReference type="Proteomes" id="UP000053732"/>
    </source>
</evidence>
<dbReference type="EMBL" id="HG793140">
    <property type="protein sequence ID" value="CRL22474.1"/>
    <property type="molecule type" value="Genomic_DNA"/>
</dbReference>
<dbReference type="SUPFAM" id="SSF53067">
    <property type="entry name" value="Actin-like ATPase domain"/>
    <property type="match status" value="2"/>
</dbReference>
<gene>
    <name evidence="3" type="ORF">PCAMFM013_S007g000455</name>
</gene>
<evidence type="ECO:0000256" key="2">
    <source>
        <dbReference type="ARBA" id="ARBA00022840"/>
    </source>
</evidence>
<dbReference type="Pfam" id="PF00012">
    <property type="entry name" value="HSP70"/>
    <property type="match status" value="1"/>
</dbReference>
<dbReference type="GO" id="GO:0005524">
    <property type="term" value="F:ATP binding"/>
    <property type="evidence" value="ECO:0007669"/>
    <property type="project" value="UniProtKB-KW"/>
</dbReference>
<dbReference type="InterPro" id="IPR043129">
    <property type="entry name" value="ATPase_NBD"/>
</dbReference>
<evidence type="ECO:0000313" key="3">
    <source>
        <dbReference type="EMBL" id="CRL22474.1"/>
    </source>
</evidence>
<reference evidence="3 4" key="1">
    <citation type="journal article" date="2014" name="Nat. Commun.">
        <title>Multiple recent horizontal transfers of a large genomic region in cheese making fungi.</title>
        <authorList>
            <person name="Cheeseman K."/>
            <person name="Ropars J."/>
            <person name="Renault P."/>
            <person name="Dupont J."/>
            <person name="Gouzy J."/>
            <person name="Branca A."/>
            <person name="Abraham A.L."/>
            <person name="Ceppi M."/>
            <person name="Conseiller E."/>
            <person name="Debuchy R."/>
            <person name="Malagnac F."/>
            <person name="Goarin A."/>
            <person name="Silar P."/>
            <person name="Lacoste S."/>
            <person name="Sallet E."/>
            <person name="Bensimon A."/>
            <person name="Giraud T."/>
            <person name="Brygoo Y."/>
        </authorList>
    </citation>
    <scope>NUCLEOTIDE SEQUENCE [LARGE SCALE GENOMIC DNA]</scope>
    <source>
        <strain evidence="4">FM 013</strain>
    </source>
</reference>
<dbReference type="GO" id="GO:0140662">
    <property type="term" value="F:ATP-dependent protein folding chaperone"/>
    <property type="evidence" value="ECO:0007669"/>
    <property type="project" value="InterPro"/>
</dbReference>
<dbReference type="AlphaFoldDB" id="A0A0G4P885"/>
<proteinExistence type="predicted"/>
<keyword evidence="3" id="KW-0346">Stress response</keyword>
<dbReference type="PANTHER" id="PTHR14187:SF81">
    <property type="entry name" value="HSP70 FAMILY PROTEIN (AFU_ORTHOLOGUE AFUA_4G14040)"/>
    <property type="match status" value="1"/>
</dbReference>
<dbReference type="Proteomes" id="UP000053732">
    <property type="component" value="Unassembled WGS sequence"/>
</dbReference>